<keyword evidence="1" id="KW-0175">Coiled coil</keyword>
<dbReference type="EMBL" id="VXIV02001873">
    <property type="protein sequence ID" value="KAF6028981.1"/>
    <property type="molecule type" value="Genomic_DNA"/>
</dbReference>
<name>A0A7J7JTL0_BUGNE</name>
<dbReference type="AlphaFoldDB" id="A0A7J7JTL0"/>
<evidence type="ECO:0000313" key="3">
    <source>
        <dbReference type="Proteomes" id="UP000593567"/>
    </source>
</evidence>
<gene>
    <name evidence="2" type="ORF">EB796_012732</name>
</gene>
<accession>A0A7J7JTL0</accession>
<reference evidence="2" key="1">
    <citation type="submission" date="2020-06" db="EMBL/GenBank/DDBJ databases">
        <title>Draft genome of Bugula neritina, a colonial animal packing powerful symbionts and potential medicines.</title>
        <authorList>
            <person name="Rayko M."/>
        </authorList>
    </citation>
    <scope>NUCLEOTIDE SEQUENCE [LARGE SCALE GENOMIC DNA]</scope>
    <source>
        <strain evidence="2">Kwan_BN1</strain>
    </source>
</reference>
<dbReference type="Proteomes" id="UP000593567">
    <property type="component" value="Unassembled WGS sequence"/>
</dbReference>
<evidence type="ECO:0000256" key="1">
    <source>
        <dbReference type="SAM" id="Coils"/>
    </source>
</evidence>
<evidence type="ECO:0000313" key="2">
    <source>
        <dbReference type="EMBL" id="KAF6028981.1"/>
    </source>
</evidence>
<feature type="coiled-coil region" evidence="1">
    <location>
        <begin position="200"/>
        <end position="269"/>
    </location>
</feature>
<dbReference type="OrthoDB" id="6157228at2759"/>
<comment type="caution">
    <text evidence="2">The sequence shown here is derived from an EMBL/GenBank/DDBJ whole genome shotgun (WGS) entry which is preliminary data.</text>
</comment>
<protein>
    <submittedName>
        <fullName evidence="2">Uncharacterized protein</fullName>
    </submittedName>
</protein>
<sequence>MHRQLKRYFEGGKLYELPAEQLVLASNAPADNMISESFLGLADNFYRSAHISAKIRFSNMTSDWVNNLDNDSLYAAIGPARALLDKSKLNAVDVKDEISERLKTRVQERANGKRRSMTLNIKSLMRDPSSFSEKVASACLDIPPERVDTILEIIKSSSNLVGTEFVWIWNNDGSDTCYHYRVVGNASALVAQQKLRNNRLNKSQKLVKKLKAEIASLKKHVVDLQQAHSSQVAQIVNLKKENGDLKARLDKFEIEVDEIKKNLNALGQSVGVNASTIETKVRGRYSENCARCQVPQNHISSVIRKIFELLFNKSISPLPSYGTVNNMVSEMRFLSKVHAIDFILESSFVNIAWDATTIKTKHLNELHVNTSSGSYFLDVKTLPGGKTEDYSKHIISTLECAVDCYCRFKSIADKGGVLSLVKLKVTSTLSDRAAVNNCVHRELANYVGHELLNLNCNVHPLDSLSLEFRKVVALAEKQNSIVSRLYGSESVMLKLVLNISSCGTK</sequence>
<keyword evidence="3" id="KW-1185">Reference proteome</keyword>
<organism evidence="2 3">
    <name type="scientific">Bugula neritina</name>
    <name type="common">Brown bryozoan</name>
    <name type="synonym">Sertularia neritina</name>
    <dbReference type="NCBI Taxonomy" id="10212"/>
    <lineage>
        <taxon>Eukaryota</taxon>
        <taxon>Metazoa</taxon>
        <taxon>Spiralia</taxon>
        <taxon>Lophotrochozoa</taxon>
        <taxon>Bryozoa</taxon>
        <taxon>Gymnolaemata</taxon>
        <taxon>Cheilostomatida</taxon>
        <taxon>Flustrina</taxon>
        <taxon>Buguloidea</taxon>
        <taxon>Bugulidae</taxon>
        <taxon>Bugula</taxon>
    </lineage>
</organism>
<proteinExistence type="predicted"/>